<evidence type="ECO:0000313" key="3">
    <source>
        <dbReference type="Proteomes" id="UP001259659"/>
    </source>
</evidence>
<name>A0ABU2F972_9EURY</name>
<organism evidence="2 3">
    <name type="scientific">Haloarcula saliterrae</name>
    <dbReference type="NCBI Taxonomy" id="2950534"/>
    <lineage>
        <taxon>Archaea</taxon>
        <taxon>Methanobacteriati</taxon>
        <taxon>Methanobacteriota</taxon>
        <taxon>Stenosarchaea group</taxon>
        <taxon>Halobacteria</taxon>
        <taxon>Halobacteriales</taxon>
        <taxon>Haloarculaceae</taxon>
        <taxon>Haloarcula</taxon>
    </lineage>
</organism>
<reference evidence="2 3" key="1">
    <citation type="submission" date="2022-06" db="EMBL/GenBank/DDBJ databases">
        <title>Haloarcula sp. a new haloarchaeum isolate from saline soil.</title>
        <authorList>
            <person name="Strakova D."/>
            <person name="Galisteo C."/>
            <person name="Sanchez-Porro C."/>
            <person name="Ventosa A."/>
        </authorList>
    </citation>
    <scope>NUCLEOTIDE SEQUENCE [LARGE SCALE GENOMIC DNA]</scope>
    <source>
        <strain evidence="2 3">S1CR25-12</strain>
    </source>
</reference>
<gene>
    <name evidence="2" type="ORF">NDI56_05455</name>
</gene>
<feature type="region of interest" description="Disordered" evidence="1">
    <location>
        <begin position="1"/>
        <end position="31"/>
    </location>
</feature>
<comment type="caution">
    <text evidence="2">The sequence shown here is derived from an EMBL/GenBank/DDBJ whole genome shotgun (WGS) entry which is preliminary data.</text>
</comment>
<dbReference type="EMBL" id="JAMQON010000001">
    <property type="protein sequence ID" value="MDS0258838.1"/>
    <property type="molecule type" value="Genomic_DNA"/>
</dbReference>
<evidence type="ECO:0000256" key="1">
    <source>
        <dbReference type="SAM" id="MobiDB-lite"/>
    </source>
</evidence>
<evidence type="ECO:0000313" key="2">
    <source>
        <dbReference type="EMBL" id="MDS0258838.1"/>
    </source>
</evidence>
<sequence>MSHAASVSTGTAQRSPGVGDDTDAFGNGAELSGDGLRAVAGAAVEADGDREGSGAVYVVE</sequence>
<keyword evidence="3" id="KW-1185">Reference proteome</keyword>
<feature type="compositionally biased region" description="Polar residues" evidence="1">
    <location>
        <begin position="1"/>
        <end position="14"/>
    </location>
</feature>
<dbReference type="Proteomes" id="UP001259659">
    <property type="component" value="Unassembled WGS sequence"/>
</dbReference>
<dbReference type="RefSeq" id="WP_310918402.1">
    <property type="nucleotide sequence ID" value="NZ_JAMQON010000001.1"/>
</dbReference>
<accession>A0ABU2F972</accession>
<proteinExistence type="predicted"/>
<protein>
    <submittedName>
        <fullName evidence="2">Uncharacterized protein</fullName>
    </submittedName>
</protein>